<keyword evidence="3" id="KW-1185">Reference proteome</keyword>
<protein>
    <submittedName>
        <fullName evidence="2">Uncharacterized protein</fullName>
    </submittedName>
</protein>
<proteinExistence type="predicted"/>
<evidence type="ECO:0000313" key="2">
    <source>
        <dbReference type="EMBL" id="AFM03441.1"/>
    </source>
</evidence>
<dbReference type="STRING" id="880071.Fleli_0993"/>
<dbReference type="KEGG" id="fli:Fleli_0993"/>
<dbReference type="EMBL" id="CP003345">
    <property type="protein sequence ID" value="AFM03441.1"/>
    <property type="molecule type" value="Genomic_DNA"/>
</dbReference>
<dbReference type="AlphaFoldDB" id="I4AHK6"/>
<keyword evidence="1" id="KW-0472">Membrane</keyword>
<feature type="transmembrane region" description="Helical" evidence="1">
    <location>
        <begin position="111"/>
        <end position="130"/>
    </location>
</feature>
<dbReference type="HOGENOM" id="CLU_1842168_0_0_10"/>
<keyword evidence="1" id="KW-1133">Transmembrane helix</keyword>
<sequence length="139" mass="16477">MQKKQVSFLRIFGVTLLFFLWFFLGMSRMKLARFISESFSYLPFISVLDMGVVSLLFIILNAIITWVCFSSFPILKKTVFIHFLIYILIVTLTLAYKFFETRFLFSLSENLLRFFFSPLIPLFSILIFYISNKLENQSK</sequence>
<organism evidence="2 3">
    <name type="scientific">Bernardetia litoralis (strain ATCC 23117 / DSM 6794 / NBRC 15988 / NCIMB 1366 / Fx l1 / Sio-4)</name>
    <name type="common">Flexibacter litoralis</name>
    <dbReference type="NCBI Taxonomy" id="880071"/>
    <lineage>
        <taxon>Bacteria</taxon>
        <taxon>Pseudomonadati</taxon>
        <taxon>Bacteroidota</taxon>
        <taxon>Cytophagia</taxon>
        <taxon>Cytophagales</taxon>
        <taxon>Bernardetiaceae</taxon>
        <taxon>Bernardetia</taxon>
    </lineage>
</organism>
<dbReference type="RefSeq" id="WP_014796899.1">
    <property type="nucleotide sequence ID" value="NC_018018.1"/>
</dbReference>
<name>I4AHK6_BERLS</name>
<accession>I4AHK6</accession>
<feature type="transmembrane region" description="Helical" evidence="1">
    <location>
        <begin position="7"/>
        <end position="24"/>
    </location>
</feature>
<evidence type="ECO:0000313" key="3">
    <source>
        <dbReference type="Proteomes" id="UP000006054"/>
    </source>
</evidence>
<gene>
    <name evidence="2" type="ordered locus">Fleli_0993</name>
</gene>
<reference evidence="3" key="1">
    <citation type="submission" date="2012-06" db="EMBL/GenBank/DDBJ databases">
        <title>The complete genome of Flexibacter litoralis DSM 6794.</title>
        <authorList>
            <person name="Lucas S."/>
            <person name="Copeland A."/>
            <person name="Lapidus A."/>
            <person name="Glavina del Rio T."/>
            <person name="Dalin E."/>
            <person name="Tice H."/>
            <person name="Bruce D."/>
            <person name="Goodwin L."/>
            <person name="Pitluck S."/>
            <person name="Peters L."/>
            <person name="Ovchinnikova G."/>
            <person name="Lu M."/>
            <person name="Kyrpides N."/>
            <person name="Mavromatis K."/>
            <person name="Ivanova N."/>
            <person name="Brettin T."/>
            <person name="Detter J.C."/>
            <person name="Han C."/>
            <person name="Larimer F."/>
            <person name="Land M."/>
            <person name="Hauser L."/>
            <person name="Markowitz V."/>
            <person name="Cheng J.-F."/>
            <person name="Hugenholtz P."/>
            <person name="Woyke T."/>
            <person name="Wu D."/>
            <person name="Spring S."/>
            <person name="Lang E."/>
            <person name="Kopitz M."/>
            <person name="Brambilla E."/>
            <person name="Klenk H.-P."/>
            <person name="Eisen J.A."/>
        </authorList>
    </citation>
    <scope>NUCLEOTIDE SEQUENCE [LARGE SCALE GENOMIC DNA]</scope>
    <source>
        <strain evidence="3">ATCC 23117 / DSM 6794 / NBRC 15988 / NCIMB 1366 / Sio-4</strain>
    </source>
</reference>
<feature type="transmembrane region" description="Helical" evidence="1">
    <location>
        <begin position="44"/>
        <end position="67"/>
    </location>
</feature>
<keyword evidence="1" id="KW-0812">Transmembrane</keyword>
<feature type="transmembrane region" description="Helical" evidence="1">
    <location>
        <begin position="79"/>
        <end position="99"/>
    </location>
</feature>
<evidence type="ECO:0000256" key="1">
    <source>
        <dbReference type="SAM" id="Phobius"/>
    </source>
</evidence>
<dbReference type="Proteomes" id="UP000006054">
    <property type="component" value="Chromosome"/>
</dbReference>